<dbReference type="Gene3D" id="3.10.310.70">
    <property type="match status" value="1"/>
</dbReference>
<dbReference type="InterPro" id="IPR011059">
    <property type="entry name" value="Metal-dep_hydrolase_composite"/>
</dbReference>
<dbReference type="AlphaFoldDB" id="A0AB39P2F9"/>
<accession>A0AB39P2F9</accession>
<proteinExistence type="predicted"/>
<dbReference type="EMBL" id="CP163435">
    <property type="protein sequence ID" value="XDQ24371.1"/>
    <property type="molecule type" value="Genomic_DNA"/>
</dbReference>
<dbReference type="GO" id="GO:0016810">
    <property type="term" value="F:hydrolase activity, acting on carbon-nitrogen (but not peptide) bonds"/>
    <property type="evidence" value="ECO:0007669"/>
    <property type="project" value="InterPro"/>
</dbReference>
<reference evidence="2" key="1">
    <citation type="submission" date="2024-07" db="EMBL/GenBank/DDBJ databases">
        <authorList>
            <person name="Yu S.T."/>
        </authorList>
    </citation>
    <scope>NUCLEOTIDE SEQUENCE</scope>
    <source>
        <strain evidence="2">R21</strain>
    </source>
</reference>
<dbReference type="Gene3D" id="3.20.20.140">
    <property type="entry name" value="Metal-dependent hydrolases"/>
    <property type="match status" value="2"/>
</dbReference>
<dbReference type="InterPro" id="IPR013108">
    <property type="entry name" value="Amidohydro_3"/>
</dbReference>
<protein>
    <submittedName>
        <fullName evidence="2">Amidohydrolase family protein</fullName>
    </submittedName>
</protein>
<dbReference type="InterPro" id="IPR032466">
    <property type="entry name" value="Metal_Hydrolase"/>
</dbReference>
<feature type="domain" description="Amidohydrolase 3" evidence="1">
    <location>
        <begin position="48"/>
        <end position="460"/>
    </location>
</feature>
<name>A0AB39P2F9_9ACTN</name>
<dbReference type="RefSeq" id="WP_369230954.1">
    <property type="nucleotide sequence ID" value="NZ_CP163435.1"/>
</dbReference>
<dbReference type="PANTHER" id="PTHR22642">
    <property type="entry name" value="IMIDAZOLONEPROPIONASE"/>
    <property type="match status" value="1"/>
</dbReference>
<organism evidence="2">
    <name type="scientific">Streptomyces sp. R21</name>
    <dbReference type="NCBI Taxonomy" id="3238627"/>
    <lineage>
        <taxon>Bacteria</taxon>
        <taxon>Bacillati</taxon>
        <taxon>Actinomycetota</taxon>
        <taxon>Actinomycetes</taxon>
        <taxon>Kitasatosporales</taxon>
        <taxon>Streptomycetaceae</taxon>
        <taxon>Streptomyces</taxon>
    </lineage>
</organism>
<dbReference type="SUPFAM" id="SSF51338">
    <property type="entry name" value="Composite domain of metallo-dependent hydrolases"/>
    <property type="match status" value="1"/>
</dbReference>
<evidence type="ECO:0000313" key="2">
    <source>
        <dbReference type="EMBL" id="XDQ24371.1"/>
    </source>
</evidence>
<dbReference type="SUPFAM" id="SSF51556">
    <property type="entry name" value="Metallo-dependent hydrolases"/>
    <property type="match status" value="1"/>
</dbReference>
<gene>
    <name evidence="2" type="ORF">AB5J56_06510</name>
</gene>
<dbReference type="PANTHER" id="PTHR22642:SF2">
    <property type="entry name" value="PROTEIN LONG AFTER FAR-RED 3"/>
    <property type="match status" value="1"/>
</dbReference>
<evidence type="ECO:0000259" key="1">
    <source>
        <dbReference type="Pfam" id="PF07969"/>
    </source>
</evidence>
<dbReference type="Pfam" id="PF07969">
    <property type="entry name" value="Amidohydro_3"/>
    <property type="match status" value="1"/>
</dbReference>
<sequence>MSGEVLLHGVELHPRQGPVDCRIRGGVVTELGRGLRPQPDEFVARGYGGALLPGLADHHLHLAAMAAQHASLDVSALSRDGLASSLAQAVAGEDGWVRAVGYDDVVHGALDRTVLDAWNRVLPVRVQHRSGALWLVNSPGLERLGAVSAAHNGIERDTAGRPTGRLWRADAWLREALGGRAPSLRAVGAQLAALGVTHVADATPDRGATGVVPEAVRRAELPQHVMVMAADAGLPPHSRLSVGPLKLVVADHALPDVDDLAERMRRAHADGRPVAVHCVTRTALALTLAALHLAGGLDGDRVEHCAVADPAAARELASRRIRVVTQPTLVALRGDDYWERVDPGDRPDLWRYAGLLRAGVRVAASSDAPYGDPDPWACLRAASERLTPAGRVLGADERVPVEVVLRALLSPLDDPGGPPRRVAVGRPADLVLLDRPLREALRAPDAGQVRATFIEGRLVHGAQYLG</sequence>